<dbReference type="InterPro" id="IPR000847">
    <property type="entry name" value="LysR_HTH_N"/>
</dbReference>
<dbReference type="FunFam" id="1.10.10.10:FF:000001">
    <property type="entry name" value="LysR family transcriptional regulator"/>
    <property type="match status" value="1"/>
</dbReference>
<organism evidence="7 8">
    <name type="scientific">Maricaulis virginensis</name>
    <dbReference type="NCBI Taxonomy" id="144022"/>
    <lineage>
        <taxon>Bacteria</taxon>
        <taxon>Pseudomonadati</taxon>
        <taxon>Pseudomonadota</taxon>
        <taxon>Alphaproteobacteria</taxon>
        <taxon>Maricaulales</taxon>
        <taxon>Maricaulaceae</taxon>
        <taxon>Maricaulis</taxon>
    </lineage>
</organism>
<dbReference type="InterPro" id="IPR036390">
    <property type="entry name" value="WH_DNA-bd_sf"/>
</dbReference>
<keyword evidence="4" id="KW-0010">Activator</keyword>
<name>A0A9W6INJ1_9PROT</name>
<dbReference type="SUPFAM" id="SSF46785">
    <property type="entry name" value="Winged helix' DNA-binding domain"/>
    <property type="match status" value="1"/>
</dbReference>
<evidence type="ECO:0000256" key="2">
    <source>
        <dbReference type="ARBA" id="ARBA00023015"/>
    </source>
</evidence>
<dbReference type="RefSeq" id="WP_271187151.1">
    <property type="nucleotide sequence ID" value="NZ_BSFE01000006.1"/>
</dbReference>
<dbReference type="Gene3D" id="3.40.190.10">
    <property type="entry name" value="Periplasmic binding protein-like II"/>
    <property type="match status" value="2"/>
</dbReference>
<evidence type="ECO:0000256" key="3">
    <source>
        <dbReference type="ARBA" id="ARBA00023125"/>
    </source>
</evidence>
<evidence type="ECO:0000256" key="1">
    <source>
        <dbReference type="ARBA" id="ARBA00009437"/>
    </source>
</evidence>
<dbReference type="Proteomes" id="UP001143486">
    <property type="component" value="Unassembled WGS sequence"/>
</dbReference>
<keyword evidence="3" id="KW-0238">DNA-binding</keyword>
<dbReference type="GO" id="GO:0003677">
    <property type="term" value="F:DNA binding"/>
    <property type="evidence" value="ECO:0007669"/>
    <property type="project" value="UniProtKB-KW"/>
</dbReference>
<dbReference type="InterPro" id="IPR005119">
    <property type="entry name" value="LysR_subst-bd"/>
</dbReference>
<protein>
    <submittedName>
        <fullName evidence="7">LysR family transcriptional regulator</fullName>
    </submittedName>
</protein>
<dbReference type="Pfam" id="PF03466">
    <property type="entry name" value="LysR_substrate"/>
    <property type="match status" value="1"/>
</dbReference>
<dbReference type="Pfam" id="PF00126">
    <property type="entry name" value="HTH_1"/>
    <property type="match status" value="1"/>
</dbReference>
<sequence>MSQLPTLRQLQFLIALAEHGSFSRAAEAVFVTQPTLSAAIKELEMILGTVLVERGARGAALTPAGEVVLERARRVMAEAEDLVIAAQAAGEPLTGPFKLGVIPTIAPFLLPRVLPALRALHPKLEVFLREDLTDRLFDALRDRRLDAALVALPYEAPMIETKAIWSDEFLFACPPDHRLAGAGKLSPSDLADEPLLLLEDGHCLRDHALSVCSTGSARSDFAATSLHTLVQMVKSGLGATLLPRMAVDAGLVDQMGLAVLPFDPPVAGREIGVAWRKGSARAEEAIQLGEAIRASLAPGEKMQDGPATATGTSG</sequence>
<dbReference type="GO" id="GO:0032993">
    <property type="term" value="C:protein-DNA complex"/>
    <property type="evidence" value="ECO:0007669"/>
    <property type="project" value="TreeGrafter"/>
</dbReference>
<feature type="domain" description="HTH lysR-type" evidence="6">
    <location>
        <begin position="5"/>
        <end position="62"/>
    </location>
</feature>
<keyword evidence="2" id="KW-0805">Transcription regulation</keyword>
<dbReference type="GO" id="GO:0003700">
    <property type="term" value="F:DNA-binding transcription factor activity"/>
    <property type="evidence" value="ECO:0007669"/>
    <property type="project" value="InterPro"/>
</dbReference>
<reference evidence="7" key="2">
    <citation type="submission" date="2023-01" db="EMBL/GenBank/DDBJ databases">
        <authorList>
            <person name="Sun Q."/>
            <person name="Evtushenko L."/>
        </authorList>
    </citation>
    <scope>NUCLEOTIDE SEQUENCE</scope>
    <source>
        <strain evidence="7">VKM B-1513</strain>
    </source>
</reference>
<comment type="similarity">
    <text evidence="1">Belongs to the LysR transcriptional regulatory family.</text>
</comment>
<dbReference type="SUPFAM" id="SSF53850">
    <property type="entry name" value="Periplasmic binding protein-like II"/>
    <property type="match status" value="1"/>
</dbReference>
<evidence type="ECO:0000313" key="8">
    <source>
        <dbReference type="Proteomes" id="UP001143486"/>
    </source>
</evidence>
<keyword evidence="5" id="KW-0804">Transcription</keyword>
<comment type="caution">
    <text evidence="7">The sequence shown here is derived from an EMBL/GenBank/DDBJ whole genome shotgun (WGS) entry which is preliminary data.</text>
</comment>
<evidence type="ECO:0000259" key="6">
    <source>
        <dbReference type="PROSITE" id="PS50931"/>
    </source>
</evidence>
<evidence type="ECO:0000313" key="7">
    <source>
        <dbReference type="EMBL" id="GLK52789.1"/>
    </source>
</evidence>
<evidence type="ECO:0000256" key="5">
    <source>
        <dbReference type="ARBA" id="ARBA00023163"/>
    </source>
</evidence>
<keyword evidence="8" id="KW-1185">Reference proteome</keyword>
<dbReference type="PRINTS" id="PR00039">
    <property type="entry name" value="HTHLYSR"/>
</dbReference>
<dbReference type="CDD" id="cd08411">
    <property type="entry name" value="PBP2_OxyR"/>
    <property type="match status" value="1"/>
</dbReference>
<dbReference type="Gene3D" id="1.10.10.10">
    <property type="entry name" value="Winged helix-like DNA-binding domain superfamily/Winged helix DNA-binding domain"/>
    <property type="match status" value="1"/>
</dbReference>
<proteinExistence type="inferred from homology"/>
<dbReference type="PANTHER" id="PTHR30346">
    <property type="entry name" value="TRANSCRIPTIONAL DUAL REGULATOR HCAR-RELATED"/>
    <property type="match status" value="1"/>
</dbReference>
<dbReference type="PANTHER" id="PTHR30346:SF26">
    <property type="entry name" value="HYDROGEN PEROXIDE-INDUCIBLE GENES ACTIVATOR"/>
    <property type="match status" value="1"/>
</dbReference>
<accession>A0A9W6INJ1</accession>
<dbReference type="PROSITE" id="PS50931">
    <property type="entry name" value="HTH_LYSR"/>
    <property type="match status" value="1"/>
</dbReference>
<dbReference type="InterPro" id="IPR036388">
    <property type="entry name" value="WH-like_DNA-bd_sf"/>
</dbReference>
<gene>
    <name evidence="7" type="ORF">GCM10017621_22970</name>
</gene>
<dbReference type="AlphaFoldDB" id="A0A9W6INJ1"/>
<reference evidence="7" key="1">
    <citation type="journal article" date="2014" name="Int. J. Syst. Evol. Microbiol.">
        <title>Complete genome sequence of Corynebacterium casei LMG S-19264T (=DSM 44701T), isolated from a smear-ripened cheese.</title>
        <authorList>
            <consortium name="US DOE Joint Genome Institute (JGI-PGF)"/>
            <person name="Walter F."/>
            <person name="Albersmeier A."/>
            <person name="Kalinowski J."/>
            <person name="Ruckert C."/>
        </authorList>
    </citation>
    <scope>NUCLEOTIDE SEQUENCE</scope>
    <source>
        <strain evidence="7">VKM B-1513</strain>
    </source>
</reference>
<evidence type="ECO:0000256" key="4">
    <source>
        <dbReference type="ARBA" id="ARBA00023159"/>
    </source>
</evidence>
<dbReference type="EMBL" id="BSFE01000006">
    <property type="protein sequence ID" value="GLK52789.1"/>
    <property type="molecule type" value="Genomic_DNA"/>
</dbReference>